<evidence type="ECO:0000256" key="2">
    <source>
        <dbReference type="ARBA" id="ARBA00023306"/>
    </source>
</evidence>
<dbReference type="InterPro" id="IPR013221">
    <property type="entry name" value="Mur_ligase_cen"/>
</dbReference>
<dbReference type="Gene3D" id="3.40.1190.10">
    <property type="entry name" value="Mur-like, catalytic domain"/>
    <property type="match status" value="1"/>
</dbReference>
<dbReference type="PANTHER" id="PTHR23135">
    <property type="entry name" value="MUR LIGASE FAMILY MEMBER"/>
    <property type="match status" value="1"/>
</dbReference>
<evidence type="ECO:0000313" key="6">
    <source>
        <dbReference type="Proteomes" id="UP000711736"/>
    </source>
</evidence>
<dbReference type="Pfam" id="PF02875">
    <property type="entry name" value="Mur_ligase_C"/>
    <property type="match status" value="1"/>
</dbReference>
<dbReference type="SUPFAM" id="SSF63418">
    <property type="entry name" value="MurE/MurF N-terminal domain"/>
    <property type="match status" value="1"/>
</dbReference>
<evidence type="ECO:0000313" key="5">
    <source>
        <dbReference type="EMBL" id="MBT1175716.1"/>
    </source>
</evidence>
<evidence type="ECO:0000256" key="1">
    <source>
        <dbReference type="ARBA" id="ARBA00022618"/>
    </source>
</evidence>
<dbReference type="Gene3D" id="3.90.190.20">
    <property type="entry name" value="Mur ligase, C-terminal domain"/>
    <property type="match status" value="1"/>
</dbReference>
<keyword evidence="6" id="KW-1185">Reference proteome</keyword>
<protein>
    <submittedName>
        <fullName evidence="5">UDP-N-acetylmuramoyl-L-alanyl-D-glutamate--2, 6-diaminopimelate ligase</fullName>
        <ecNumber evidence="5">6.3.2.13</ecNumber>
    </submittedName>
</protein>
<proteinExistence type="predicted"/>
<gene>
    <name evidence="5" type="ORF">JS530_09440</name>
</gene>
<evidence type="ECO:0000259" key="3">
    <source>
        <dbReference type="Pfam" id="PF02875"/>
    </source>
</evidence>
<dbReference type="NCBIfam" id="NF001129">
    <property type="entry name" value="PRK00139.2-3"/>
    <property type="match status" value="1"/>
</dbReference>
<dbReference type="InterPro" id="IPR035911">
    <property type="entry name" value="MurE/MurF_N"/>
</dbReference>
<dbReference type="SUPFAM" id="SSF53623">
    <property type="entry name" value="MurD-like peptide ligases, catalytic domain"/>
    <property type="match status" value="1"/>
</dbReference>
<feature type="domain" description="Mur ligase C-terminal" evidence="3">
    <location>
        <begin position="365"/>
        <end position="501"/>
    </location>
</feature>
<dbReference type="Pfam" id="PF08245">
    <property type="entry name" value="Mur_ligase_M"/>
    <property type="match status" value="1"/>
</dbReference>
<feature type="domain" description="Mur ligase central" evidence="4">
    <location>
        <begin position="123"/>
        <end position="343"/>
    </location>
</feature>
<keyword evidence="2" id="KW-0131">Cell cycle</keyword>
<dbReference type="EC" id="6.3.2.13" evidence="5"/>
<dbReference type="PANTHER" id="PTHR23135:SF4">
    <property type="entry name" value="UDP-N-ACETYLMURAMOYL-L-ALANYL-D-GLUTAMATE--2,6-DIAMINOPIMELATE LIGASE MURE HOMOLOG, CHLOROPLASTIC"/>
    <property type="match status" value="1"/>
</dbReference>
<dbReference type="SUPFAM" id="SSF53244">
    <property type="entry name" value="MurD-like peptide ligases, peptide-binding domain"/>
    <property type="match status" value="1"/>
</dbReference>
<evidence type="ECO:0000259" key="4">
    <source>
        <dbReference type="Pfam" id="PF08245"/>
    </source>
</evidence>
<dbReference type="Proteomes" id="UP000711736">
    <property type="component" value="Unassembled WGS sequence"/>
</dbReference>
<dbReference type="Gene3D" id="3.40.1390.10">
    <property type="entry name" value="MurE/MurF, N-terminal domain"/>
    <property type="match status" value="1"/>
</dbReference>
<dbReference type="GO" id="GO:0008765">
    <property type="term" value="F:UDP-N-acetylmuramoylalanyl-D-glutamate-2,6-diaminopimelate ligase activity"/>
    <property type="evidence" value="ECO:0007669"/>
    <property type="project" value="UniProtKB-EC"/>
</dbReference>
<keyword evidence="1" id="KW-0132">Cell division</keyword>
<reference evidence="5 6" key="1">
    <citation type="journal article" date="2021" name="Environ. Microbiol.">
        <title>Genetic insights into the dark matter of the mammalian gut microbiota through targeted genome reconstruction.</title>
        <authorList>
            <person name="Lugli G.A."/>
            <person name="Alessandri G."/>
            <person name="Milani C."/>
            <person name="Viappiani A."/>
            <person name="Fontana F."/>
            <person name="Tarracchini C."/>
            <person name="Mancabelli L."/>
            <person name="Argentini C."/>
            <person name="Ruiz L."/>
            <person name="Margolles A."/>
            <person name="van Sinderen D."/>
            <person name="Turroni F."/>
            <person name="Ventura M."/>
        </authorList>
    </citation>
    <scope>NUCLEOTIDE SEQUENCE [LARGE SCALE GENOMIC DNA]</scope>
    <source>
        <strain evidence="5 6">LC6</strain>
    </source>
</reference>
<dbReference type="InterPro" id="IPR036615">
    <property type="entry name" value="Mur_ligase_C_dom_sf"/>
</dbReference>
<dbReference type="InterPro" id="IPR004101">
    <property type="entry name" value="Mur_ligase_C"/>
</dbReference>
<dbReference type="EMBL" id="JAFEJU010000008">
    <property type="protein sequence ID" value="MBT1175716.1"/>
    <property type="molecule type" value="Genomic_DNA"/>
</dbReference>
<accession>A0ABS5UX62</accession>
<organism evidence="5 6">
    <name type="scientific">Bifidobacterium colobi</name>
    <dbReference type="NCBI Taxonomy" id="2809026"/>
    <lineage>
        <taxon>Bacteria</taxon>
        <taxon>Bacillati</taxon>
        <taxon>Actinomycetota</taxon>
        <taxon>Actinomycetes</taxon>
        <taxon>Bifidobacteriales</taxon>
        <taxon>Bifidobacteriaceae</taxon>
        <taxon>Bifidobacterium</taxon>
    </lineage>
</organism>
<dbReference type="InterPro" id="IPR036565">
    <property type="entry name" value="Mur-like_cat_sf"/>
</dbReference>
<keyword evidence="5" id="KW-0436">Ligase</keyword>
<name>A0ABS5UX62_9BIFI</name>
<comment type="caution">
    <text evidence="5">The sequence shown here is derived from an EMBL/GenBank/DDBJ whole genome shotgun (WGS) entry which is preliminary data.</text>
</comment>
<sequence>MALTLDSAARLLKQHHLLREIIAGERWTLDPTEIARHDQPFGSITYDTREVVDGTLLFCKGNFKASFLNGIDDRGLAAYVAQTDYSAETNAPGLIVNDVRKAMSLLAAEFFDRPQDKLTVIGITGTKGKTTTAYFTQAVLNAYSDGKCALFSSVDNCLDGHTYVESALTTPESLDAFRMMHEAASNGMRYLVMEVSSQAYKVNRVYGLTFDVAAFLNISPDHISPIEHPTFEDYLYCKRQITDNCKTLVLGTDCDHADLIREDARAAQVPVVTFALRNGGTGNGGTGSSDGVAAQDSDFVALPDPNNAAQFIFREHGKAIGDFSLELEGGFNAANAATAIALAREAGVPEDSPAFAALEHVRISGRMEHFQNADGSIVAYVDYAHNFVSTRTLIDFVSHKYADRKPYIIVVTGSVGDKAVDRREGIINGAQEKANRIILTSEDTVKEPMLDILNEMRGYITNPNVSSDIILDRAKAIEQAEAEAEQLAAQGRMTVLLVIGKGEEQWIKVEGKHAPYEGDGHVIRRLFGIAQPND</sequence>
<dbReference type="RefSeq" id="WP_214376912.1">
    <property type="nucleotide sequence ID" value="NZ_JAFEJU010000008.1"/>
</dbReference>